<comment type="caution">
    <text evidence="2">The sequence shown here is derived from an EMBL/GenBank/DDBJ whole genome shotgun (WGS) entry which is preliminary data.</text>
</comment>
<feature type="region of interest" description="Disordered" evidence="1">
    <location>
        <begin position="1"/>
        <end position="30"/>
    </location>
</feature>
<feature type="compositionally biased region" description="Basic residues" evidence="1">
    <location>
        <begin position="152"/>
        <end position="164"/>
    </location>
</feature>
<dbReference type="STRING" id="4615.A0A199VWJ6"/>
<feature type="compositionally biased region" description="Basic and acidic residues" evidence="1">
    <location>
        <begin position="349"/>
        <end position="362"/>
    </location>
</feature>
<evidence type="ECO:0000313" key="3">
    <source>
        <dbReference type="Proteomes" id="UP000092600"/>
    </source>
</evidence>
<dbReference type="AlphaFoldDB" id="A0A199VWJ6"/>
<proteinExistence type="predicted"/>
<feature type="region of interest" description="Disordered" evidence="1">
    <location>
        <begin position="202"/>
        <end position="222"/>
    </location>
</feature>
<protein>
    <submittedName>
        <fullName evidence="2">Uncharacterized protein</fullName>
    </submittedName>
</protein>
<organism evidence="2 3">
    <name type="scientific">Ananas comosus</name>
    <name type="common">Pineapple</name>
    <name type="synonym">Ananas ananas</name>
    <dbReference type="NCBI Taxonomy" id="4615"/>
    <lineage>
        <taxon>Eukaryota</taxon>
        <taxon>Viridiplantae</taxon>
        <taxon>Streptophyta</taxon>
        <taxon>Embryophyta</taxon>
        <taxon>Tracheophyta</taxon>
        <taxon>Spermatophyta</taxon>
        <taxon>Magnoliopsida</taxon>
        <taxon>Liliopsida</taxon>
        <taxon>Poales</taxon>
        <taxon>Bromeliaceae</taxon>
        <taxon>Bromelioideae</taxon>
        <taxon>Ananas</taxon>
    </lineage>
</organism>
<feature type="region of interest" description="Disordered" evidence="1">
    <location>
        <begin position="135"/>
        <end position="183"/>
    </location>
</feature>
<reference evidence="2 3" key="1">
    <citation type="journal article" date="2016" name="DNA Res.">
        <title>The draft genome of MD-2 pineapple using hybrid error correction of long reads.</title>
        <authorList>
            <person name="Redwan R.M."/>
            <person name="Saidin A."/>
            <person name="Kumar S.V."/>
        </authorList>
    </citation>
    <scope>NUCLEOTIDE SEQUENCE [LARGE SCALE GENOMIC DNA]</scope>
    <source>
        <strain evidence="3">cv. MD2</strain>
        <tissue evidence="2">Leaf</tissue>
    </source>
</reference>
<feature type="region of interest" description="Disordered" evidence="1">
    <location>
        <begin position="324"/>
        <end position="375"/>
    </location>
</feature>
<sequence length="375" mass="40450">MAPTDPAGRADGCRPLPWPPTPAESESKSLGVHGEMRSNYSEMDHVKGELEYAKVTGKAIEETAAVVVRCTMIESTDAPCHAFLDGPCPNIARTPAAGKFPVRRKTRTRPPPPSFSLNQSINLLHFCPRATQECHHGRAPPLAAARPPPSRRAGRRRPTRRRRGVERPAAEPDLDLAEPGPAPPPWAAAGFGLLCRLPRRRRAGPSPAHAAGAAQAPCGHLQSPRPSLGDLCIRAPHPPRGGPPRLPLLSATSRTCFPASPTTAAAARSSCSRPDAMRARLSLRGLRASPPPMVGSTTSPRPPRRSSPPDLLRRRAAWKIEPEREWVESISSAAPRLPPAAGQHHPRTSRTDCFHLRPDRSPPGRRRPTLAPPSL</sequence>
<name>A0A199VWJ6_ANACO</name>
<accession>A0A199VWJ6</accession>
<evidence type="ECO:0000313" key="2">
    <source>
        <dbReference type="EMBL" id="OAY81368.1"/>
    </source>
</evidence>
<dbReference type="EMBL" id="LSRQ01000675">
    <property type="protein sequence ID" value="OAY81368.1"/>
    <property type="molecule type" value="Genomic_DNA"/>
</dbReference>
<feature type="region of interest" description="Disordered" evidence="1">
    <location>
        <begin position="283"/>
        <end position="311"/>
    </location>
</feature>
<evidence type="ECO:0000256" key="1">
    <source>
        <dbReference type="SAM" id="MobiDB-lite"/>
    </source>
</evidence>
<gene>
    <name evidence="2" type="ORF">ACMD2_16480</name>
</gene>
<dbReference type="Proteomes" id="UP000092600">
    <property type="component" value="Unassembled WGS sequence"/>
</dbReference>
<feature type="compositionally biased region" description="Low complexity" evidence="1">
    <location>
        <begin position="204"/>
        <end position="221"/>
    </location>
</feature>